<evidence type="ECO:0000256" key="1">
    <source>
        <dbReference type="ARBA" id="ARBA00010458"/>
    </source>
</evidence>
<dbReference type="CDD" id="cd03442">
    <property type="entry name" value="BFIT_BACH"/>
    <property type="match status" value="1"/>
</dbReference>
<dbReference type="Proteomes" id="UP000256599">
    <property type="component" value="Unassembled WGS sequence"/>
</dbReference>
<evidence type="ECO:0000259" key="4">
    <source>
        <dbReference type="PROSITE" id="PS51770"/>
    </source>
</evidence>
<sequence>MEDIFDPKCLTMSVLASPSMANFSGVVHGGELMKLLDQVAYACATRYCGCGVVTIGVDGMVFKNPIPIGSLIIFLASVNYVGSSSCEVGIKVISEDIKNRFVTHCVSSYFTMVAIDKGKKVQIPPLNPTTEIEKKRFEEAKKRKEFRSQ</sequence>
<evidence type="ECO:0000313" key="6">
    <source>
        <dbReference type="Proteomes" id="UP000256599"/>
    </source>
</evidence>
<dbReference type="EMBL" id="NXLR01000016">
    <property type="protein sequence ID" value="RDU59211.1"/>
    <property type="molecule type" value="Genomic_DNA"/>
</dbReference>
<comment type="similarity">
    <text evidence="1">Belongs to the acyl coenzyme A hydrolase family.</text>
</comment>
<gene>
    <name evidence="5" type="ORF">CQA63_07580</name>
</gene>
<dbReference type="PROSITE" id="PS51770">
    <property type="entry name" value="HOTDOG_ACOT"/>
    <property type="match status" value="1"/>
</dbReference>
<dbReference type="AlphaFoldDB" id="A0A3D8I3V7"/>
<dbReference type="GO" id="GO:0052816">
    <property type="term" value="F:long-chain fatty acyl-CoA hydrolase activity"/>
    <property type="evidence" value="ECO:0007669"/>
    <property type="project" value="TreeGrafter"/>
</dbReference>
<dbReference type="Gene3D" id="3.10.129.10">
    <property type="entry name" value="Hotdog Thioesterase"/>
    <property type="match status" value="1"/>
</dbReference>
<dbReference type="SUPFAM" id="SSF54637">
    <property type="entry name" value="Thioesterase/thiol ester dehydrase-isomerase"/>
    <property type="match status" value="1"/>
</dbReference>
<dbReference type="GO" id="GO:0005829">
    <property type="term" value="C:cytosol"/>
    <property type="evidence" value="ECO:0007669"/>
    <property type="project" value="TreeGrafter"/>
</dbReference>
<protein>
    <submittedName>
        <fullName evidence="5">Acyl-CoA thioesterase</fullName>
    </submittedName>
</protein>
<keyword evidence="2 3" id="KW-0378">Hydrolase</keyword>
<accession>A0A3D8I3V7</accession>
<name>A0A3D8I3V7_9HELI</name>
<dbReference type="InterPro" id="IPR033120">
    <property type="entry name" value="HOTDOG_ACOT"/>
</dbReference>
<evidence type="ECO:0000313" key="5">
    <source>
        <dbReference type="EMBL" id="RDU59211.1"/>
    </source>
</evidence>
<dbReference type="PANTHER" id="PTHR11049:SF16">
    <property type="entry name" value="PROTEIN VDLD"/>
    <property type="match status" value="1"/>
</dbReference>
<organism evidence="5 6">
    <name type="scientific">Helicobacter marmotae</name>
    <dbReference type="NCBI Taxonomy" id="152490"/>
    <lineage>
        <taxon>Bacteria</taxon>
        <taxon>Pseudomonadati</taxon>
        <taxon>Campylobacterota</taxon>
        <taxon>Epsilonproteobacteria</taxon>
        <taxon>Campylobacterales</taxon>
        <taxon>Helicobacteraceae</taxon>
        <taxon>Helicobacter</taxon>
    </lineage>
</organism>
<reference evidence="5 6" key="1">
    <citation type="submission" date="2018-04" db="EMBL/GenBank/DDBJ databases">
        <title>Novel Campyloabacter and Helicobacter Species and Strains.</title>
        <authorList>
            <person name="Mannion A.J."/>
            <person name="Shen Z."/>
            <person name="Fox J.G."/>
        </authorList>
    </citation>
    <scope>NUCLEOTIDE SEQUENCE [LARGE SCALE GENOMIC DNA]</scope>
    <source>
        <strain evidence="5 6">MIT 98-6070</strain>
    </source>
</reference>
<dbReference type="RefSeq" id="WP_104700080.1">
    <property type="nucleotide sequence ID" value="NZ_FZPP01000020.1"/>
</dbReference>
<dbReference type="InterPro" id="IPR040170">
    <property type="entry name" value="Cytosol_ACT"/>
</dbReference>
<keyword evidence="6" id="KW-1185">Reference proteome</keyword>
<comment type="caution">
    <text evidence="5">The sequence shown here is derived from an EMBL/GenBank/DDBJ whole genome shotgun (WGS) entry which is preliminary data.</text>
</comment>
<dbReference type="PANTHER" id="PTHR11049">
    <property type="entry name" value="ACYL COENZYME A THIOESTER HYDROLASE"/>
    <property type="match status" value="1"/>
</dbReference>
<evidence type="ECO:0000256" key="2">
    <source>
        <dbReference type="ARBA" id="ARBA00022801"/>
    </source>
</evidence>
<dbReference type="InterPro" id="IPR029069">
    <property type="entry name" value="HotDog_dom_sf"/>
</dbReference>
<feature type="domain" description="HotDog ACOT-type" evidence="4">
    <location>
        <begin position="6"/>
        <end position="118"/>
    </location>
</feature>
<dbReference type="GO" id="GO:0006637">
    <property type="term" value="P:acyl-CoA metabolic process"/>
    <property type="evidence" value="ECO:0007669"/>
    <property type="project" value="TreeGrafter"/>
</dbReference>
<dbReference type="InterPro" id="IPR006683">
    <property type="entry name" value="Thioestr_dom"/>
</dbReference>
<dbReference type="Pfam" id="PF03061">
    <property type="entry name" value="4HBT"/>
    <property type="match status" value="1"/>
</dbReference>
<proteinExistence type="inferred from homology"/>
<evidence type="ECO:0000256" key="3">
    <source>
        <dbReference type="PROSITE-ProRule" id="PRU01106"/>
    </source>
</evidence>
<dbReference type="OrthoDB" id="9809430at2"/>